<dbReference type="Proteomes" id="UP001165296">
    <property type="component" value="Unassembled WGS sequence"/>
</dbReference>
<gene>
    <name evidence="1" type="ORF">LGH74_24440</name>
</gene>
<keyword evidence="2" id="KW-1185">Reference proteome</keyword>
<protein>
    <recommendedName>
        <fullName evidence="3">Fibronectin type-III domain-containing protein</fullName>
    </recommendedName>
</protein>
<dbReference type="EMBL" id="JAJADR010000015">
    <property type="protein sequence ID" value="MCB2411159.1"/>
    <property type="molecule type" value="Genomic_DNA"/>
</dbReference>
<evidence type="ECO:0000313" key="2">
    <source>
        <dbReference type="Proteomes" id="UP001165296"/>
    </source>
</evidence>
<name>A0ABS8AZC1_9BACT</name>
<reference evidence="1" key="1">
    <citation type="submission" date="2021-10" db="EMBL/GenBank/DDBJ databases">
        <authorList>
            <person name="Dean J.D."/>
            <person name="Kim M.K."/>
            <person name="Newey C.N."/>
            <person name="Stoker T.S."/>
            <person name="Thompson D.W."/>
            <person name="Grose J.H."/>
        </authorList>
    </citation>
    <scope>NUCLEOTIDE SEQUENCE</scope>
    <source>
        <strain evidence="1">BT178</strain>
    </source>
</reference>
<comment type="caution">
    <text evidence="1">The sequence shown here is derived from an EMBL/GenBank/DDBJ whole genome shotgun (WGS) entry which is preliminary data.</text>
</comment>
<dbReference type="InterPro" id="IPR036116">
    <property type="entry name" value="FN3_sf"/>
</dbReference>
<organism evidence="1 2">
    <name type="scientific">Hymenobacter lucidus</name>
    <dbReference type="NCBI Taxonomy" id="2880930"/>
    <lineage>
        <taxon>Bacteria</taxon>
        <taxon>Pseudomonadati</taxon>
        <taxon>Bacteroidota</taxon>
        <taxon>Cytophagia</taxon>
        <taxon>Cytophagales</taxon>
        <taxon>Hymenobacteraceae</taxon>
        <taxon>Hymenobacter</taxon>
    </lineage>
</organism>
<sequence>MCKQSSRKNRQDSIQWVCLLLALMTGLASCDDIIEPSLEGKQVVLLTPADSSTSTGQVQTFRWEPLSGASRYRIQIASPGFENPAVFFLDSTTTAASFTTSLSPGTYRWRVQAFNSAYASAYSTRLLRVDSTGSLTGQTIYLQRPVNQTTTNSVQQVFEWTPLTIAQRYILHLTPHPRQMGITSFDTIVTKASVPLRLAKRSQTYRWKVTALNATSLRDSPEFSLDMDVTAPGAPQLATPFSGAVFSTQPLMLTWTRATADVLQDSIYLYQADQTTLVSGFPRLGSGTSFSLAVPAVTLTQGTYYWSARSLDKAGNSSVLSPLRPFTFQ</sequence>
<evidence type="ECO:0008006" key="3">
    <source>
        <dbReference type="Google" id="ProtNLM"/>
    </source>
</evidence>
<dbReference type="RefSeq" id="WP_226180746.1">
    <property type="nucleotide sequence ID" value="NZ_JAJADR010000015.1"/>
</dbReference>
<accession>A0ABS8AZC1</accession>
<dbReference type="PROSITE" id="PS51257">
    <property type="entry name" value="PROKAR_LIPOPROTEIN"/>
    <property type="match status" value="1"/>
</dbReference>
<dbReference type="InterPro" id="IPR013783">
    <property type="entry name" value="Ig-like_fold"/>
</dbReference>
<proteinExistence type="predicted"/>
<dbReference type="SUPFAM" id="SSF49265">
    <property type="entry name" value="Fibronectin type III"/>
    <property type="match status" value="1"/>
</dbReference>
<evidence type="ECO:0000313" key="1">
    <source>
        <dbReference type="EMBL" id="MCB2411159.1"/>
    </source>
</evidence>
<dbReference type="Gene3D" id="2.60.40.10">
    <property type="entry name" value="Immunoglobulins"/>
    <property type="match status" value="3"/>
</dbReference>